<feature type="binding site" evidence="7">
    <location>
        <position position="78"/>
    </location>
    <ligand>
        <name>Zn(2+)</name>
        <dbReference type="ChEBI" id="CHEBI:29105"/>
    </ligand>
</feature>
<organism evidence="9 10">
    <name type="scientific">Pyrinomonas methylaliphatogenes</name>
    <dbReference type="NCBI Taxonomy" id="454194"/>
    <lineage>
        <taxon>Bacteria</taxon>
        <taxon>Pseudomonadati</taxon>
        <taxon>Acidobacteriota</taxon>
        <taxon>Blastocatellia</taxon>
        <taxon>Blastocatellales</taxon>
        <taxon>Pyrinomonadaceae</taxon>
        <taxon>Pyrinomonas</taxon>
    </lineage>
</organism>
<keyword evidence="2 7" id="KW-0479">Metal-binding</keyword>
<dbReference type="SUPFAM" id="SSF51338">
    <property type="entry name" value="Composite domain of metallo-dependent hydrolases"/>
    <property type="match status" value="1"/>
</dbReference>
<evidence type="ECO:0000256" key="2">
    <source>
        <dbReference type="ARBA" id="ARBA00022723"/>
    </source>
</evidence>
<dbReference type="HAMAP" id="MF_00372">
    <property type="entry name" value="HutI"/>
    <property type="match status" value="1"/>
</dbReference>
<name>A0A0B6WZK3_9BACT</name>
<evidence type="ECO:0000256" key="6">
    <source>
        <dbReference type="ARBA" id="ARBA00023004"/>
    </source>
</evidence>
<feature type="binding site" evidence="7">
    <location>
        <position position="80"/>
    </location>
    <ligand>
        <name>Zn(2+)</name>
        <dbReference type="ChEBI" id="CHEBI:29105"/>
    </ligand>
</feature>
<comment type="catalytic activity">
    <reaction evidence="7">
        <text>4-imidazolone-5-propanoate + H2O = N-formimidoyl-L-glutamate</text>
        <dbReference type="Rhea" id="RHEA:23660"/>
        <dbReference type="ChEBI" id="CHEBI:15377"/>
        <dbReference type="ChEBI" id="CHEBI:58928"/>
        <dbReference type="ChEBI" id="CHEBI:77893"/>
        <dbReference type="EC" id="3.5.2.7"/>
    </reaction>
</comment>
<feature type="binding site" evidence="7">
    <location>
        <position position="150"/>
    </location>
    <ligand>
        <name>4-imidazolone-5-propanoate</name>
        <dbReference type="ChEBI" id="CHEBI:77893"/>
    </ligand>
</feature>
<dbReference type="Gene3D" id="2.30.40.10">
    <property type="entry name" value="Urease, subunit C, domain 1"/>
    <property type="match status" value="1"/>
</dbReference>
<comment type="subcellular location">
    <subcellularLocation>
        <location evidence="7">Cytoplasm</location>
    </subcellularLocation>
</comment>
<keyword evidence="7" id="KW-0963">Cytoplasm</keyword>
<feature type="binding site" evidence="7">
    <location>
        <position position="87"/>
    </location>
    <ligand>
        <name>4-imidazolone-5-propanoate</name>
        <dbReference type="ChEBI" id="CHEBI:77893"/>
    </ligand>
</feature>
<evidence type="ECO:0000313" key="10">
    <source>
        <dbReference type="Proteomes" id="UP000031518"/>
    </source>
</evidence>
<feature type="binding site" evidence="7">
    <location>
        <position position="80"/>
    </location>
    <ligand>
        <name>Fe(3+)</name>
        <dbReference type="ChEBI" id="CHEBI:29034"/>
    </ligand>
</feature>
<gene>
    <name evidence="7" type="primary">hutI</name>
    <name evidence="9" type="ORF">PYK22_01745</name>
</gene>
<dbReference type="Gene3D" id="3.20.20.140">
    <property type="entry name" value="Metal-dependent hydrolases"/>
    <property type="match status" value="1"/>
</dbReference>
<feature type="domain" description="Amidohydrolase-related" evidence="8">
    <location>
        <begin position="69"/>
        <end position="409"/>
    </location>
</feature>
<accession>A0A0B6WZK3</accession>
<proteinExistence type="inferred from homology"/>
<reference evidence="9 10" key="1">
    <citation type="submission" date="2013-12" db="EMBL/GenBank/DDBJ databases">
        <authorList>
            <person name="Stott M."/>
        </authorList>
    </citation>
    <scope>NUCLEOTIDE SEQUENCE [LARGE SCALE GENOMIC DNA]</scope>
    <source>
        <strain evidence="9 10">K22</strain>
    </source>
</reference>
<evidence type="ECO:0000256" key="3">
    <source>
        <dbReference type="ARBA" id="ARBA00022801"/>
    </source>
</evidence>
<keyword evidence="6 7" id="KW-0408">Iron</keyword>
<keyword evidence="4 7" id="KW-0369">Histidine metabolism</keyword>
<feature type="binding site" evidence="7">
    <location>
        <position position="248"/>
    </location>
    <ligand>
        <name>Fe(3+)</name>
        <dbReference type="ChEBI" id="CHEBI:29034"/>
    </ligand>
</feature>
<dbReference type="PANTHER" id="PTHR42752">
    <property type="entry name" value="IMIDAZOLONEPROPIONASE"/>
    <property type="match status" value="1"/>
</dbReference>
<evidence type="ECO:0000256" key="1">
    <source>
        <dbReference type="ARBA" id="ARBA00012864"/>
    </source>
</evidence>
<dbReference type="GO" id="GO:0050480">
    <property type="term" value="F:imidazolonepropionase activity"/>
    <property type="evidence" value="ECO:0007669"/>
    <property type="project" value="UniProtKB-UniRule"/>
</dbReference>
<evidence type="ECO:0000256" key="5">
    <source>
        <dbReference type="ARBA" id="ARBA00022833"/>
    </source>
</evidence>
<comment type="cofactor">
    <cofactor evidence="7">
        <name>Zn(2+)</name>
        <dbReference type="ChEBI" id="CHEBI:29105"/>
    </cofactor>
    <cofactor evidence="7">
        <name>Fe(3+)</name>
        <dbReference type="ChEBI" id="CHEBI:29034"/>
    </cofactor>
    <text evidence="7">Binds 1 zinc or iron ion per subunit.</text>
</comment>
<dbReference type="OrthoDB" id="9776455at2"/>
<dbReference type="Pfam" id="PF01979">
    <property type="entry name" value="Amidohydro_1"/>
    <property type="match status" value="1"/>
</dbReference>
<feature type="binding site" evidence="7">
    <location>
        <position position="322"/>
    </location>
    <ligand>
        <name>Fe(3+)</name>
        <dbReference type="ChEBI" id="CHEBI:29034"/>
    </ligand>
</feature>
<evidence type="ECO:0000259" key="8">
    <source>
        <dbReference type="Pfam" id="PF01979"/>
    </source>
</evidence>
<evidence type="ECO:0000256" key="7">
    <source>
        <dbReference type="HAMAP-Rule" id="MF_00372"/>
    </source>
</evidence>
<dbReference type="GO" id="GO:0008270">
    <property type="term" value="F:zinc ion binding"/>
    <property type="evidence" value="ECO:0007669"/>
    <property type="project" value="UniProtKB-UniRule"/>
</dbReference>
<dbReference type="GO" id="GO:0019556">
    <property type="term" value="P:L-histidine catabolic process to glutamate and formamide"/>
    <property type="evidence" value="ECO:0007669"/>
    <property type="project" value="UniProtKB-UniRule"/>
</dbReference>
<dbReference type="GO" id="GO:0005506">
    <property type="term" value="F:iron ion binding"/>
    <property type="evidence" value="ECO:0007669"/>
    <property type="project" value="UniProtKB-UniRule"/>
</dbReference>
<evidence type="ECO:0000256" key="4">
    <source>
        <dbReference type="ARBA" id="ARBA00022808"/>
    </source>
</evidence>
<dbReference type="InterPro" id="IPR032466">
    <property type="entry name" value="Metal_Hydrolase"/>
</dbReference>
<dbReference type="STRING" id="454194.PYK22_01745"/>
<sequence length="416" mass="45026">MLAVTNCAQLVTLAGPARPRVGPEMRALSIVEDGAMIIRDGRIARVGKREEVEPHIEPEAQLVDAGGRVVLPGFIDAHTHLVFAGTRADEFELRLAGIAYHEIAARGGGIRATVRRTRAATEDELFALARRRSEWFLRNGTTTLEVKSGYGLTAEDELKILRVIRRLNETTPLRFIPTFLGAHTVPDEYDARRADYLDLLINEMLPRIAQDGLAQFCDAFCEEGAFSVEESRRVLSAAKRLGLGLRLHADQFSDGGGAQLAAELGAATADHLEYTGDRGIKALRAANVQPVLLPASAYVLGAKYPVARRMIEEGLAVVLATDFNPGTSPTPSIPMVISLAATQMKISLAEAITATTINAAYSLGLGARVGSLEAGKDADFVIYDCGDYRELGYFFGIELAKEVYIGGRLVFSRPES</sequence>
<feature type="binding site" evidence="7">
    <location>
        <position position="78"/>
    </location>
    <ligand>
        <name>Fe(3+)</name>
        <dbReference type="ChEBI" id="CHEBI:29034"/>
    </ligand>
</feature>
<keyword evidence="3 7" id="KW-0378">Hydrolase</keyword>
<keyword evidence="5 7" id="KW-0862">Zinc</keyword>
<dbReference type="FunFam" id="3.20.20.140:FF:000007">
    <property type="entry name" value="Imidazolonepropionase"/>
    <property type="match status" value="1"/>
</dbReference>
<dbReference type="NCBIfam" id="TIGR01224">
    <property type="entry name" value="hutI"/>
    <property type="match status" value="1"/>
</dbReference>
<dbReference type="InterPro" id="IPR005920">
    <property type="entry name" value="HutI"/>
</dbReference>
<feature type="binding site" evidence="7">
    <location>
        <position position="251"/>
    </location>
    <ligand>
        <name>4-imidazolone-5-propanoate</name>
        <dbReference type="ChEBI" id="CHEBI:77893"/>
    </ligand>
</feature>
<feature type="binding site" evidence="7">
    <location>
        <position position="183"/>
    </location>
    <ligand>
        <name>4-imidazolone-5-propanoate</name>
        <dbReference type="ChEBI" id="CHEBI:77893"/>
    </ligand>
</feature>
<dbReference type="GO" id="GO:0019557">
    <property type="term" value="P:L-histidine catabolic process to glutamate and formate"/>
    <property type="evidence" value="ECO:0007669"/>
    <property type="project" value="UniProtKB-UniPathway"/>
</dbReference>
<dbReference type="InterPro" id="IPR006680">
    <property type="entry name" value="Amidohydro-rel"/>
</dbReference>
<dbReference type="PANTHER" id="PTHR42752:SF1">
    <property type="entry name" value="IMIDAZOLONEPROPIONASE-RELATED"/>
    <property type="match status" value="1"/>
</dbReference>
<protein>
    <recommendedName>
        <fullName evidence="1 7">Imidazolonepropionase</fullName>
        <ecNumber evidence="1 7">3.5.2.7</ecNumber>
    </recommendedName>
    <alternativeName>
        <fullName evidence="7">Imidazolone-5-propionate hydrolase</fullName>
    </alternativeName>
</protein>
<dbReference type="Proteomes" id="UP000031518">
    <property type="component" value="Unassembled WGS sequence"/>
</dbReference>
<feature type="binding site" evidence="7">
    <location>
        <position position="327"/>
    </location>
    <ligand>
        <name>4-imidazolone-5-propanoate</name>
        <dbReference type="ChEBI" id="CHEBI:77893"/>
    </ligand>
</feature>
<feature type="binding site" evidence="7">
    <location>
        <position position="322"/>
    </location>
    <ligand>
        <name>Zn(2+)</name>
        <dbReference type="ChEBI" id="CHEBI:29105"/>
    </ligand>
</feature>
<dbReference type="UniPathway" id="UPA00379">
    <property type="reaction ID" value="UER00551"/>
</dbReference>
<feature type="binding site" evidence="7">
    <location>
        <position position="150"/>
    </location>
    <ligand>
        <name>N-formimidoyl-L-glutamate</name>
        <dbReference type="ChEBI" id="CHEBI:58928"/>
    </ligand>
</feature>
<feature type="binding site" evidence="7">
    <location>
        <position position="324"/>
    </location>
    <ligand>
        <name>N-formimidoyl-L-glutamate</name>
        <dbReference type="ChEBI" id="CHEBI:58928"/>
    </ligand>
</feature>
<keyword evidence="10" id="KW-1185">Reference proteome</keyword>
<dbReference type="EMBL" id="CBXV010000006">
    <property type="protein sequence ID" value="CDM65739.1"/>
    <property type="molecule type" value="Genomic_DNA"/>
</dbReference>
<feature type="binding site" evidence="7">
    <location>
        <position position="326"/>
    </location>
    <ligand>
        <name>N-formimidoyl-L-glutamate</name>
        <dbReference type="ChEBI" id="CHEBI:58928"/>
    </ligand>
</feature>
<dbReference type="SUPFAM" id="SSF51556">
    <property type="entry name" value="Metallo-dependent hydrolases"/>
    <property type="match status" value="1"/>
</dbReference>
<comment type="pathway">
    <text evidence="7">Amino-acid degradation; L-histidine degradation into L-glutamate; N-formimidoyl-L-glutamate from L-histidine: step 3/3.</text>
</comment>
<dbReference type="GO" id="GO:0005737">
    <property type="term" value="C:cytoplasm"/>
    <property type="evidence" value="ECO:0007669"/>
    <property type="project" value="UniProtKB-SubCell"/>
</dbReference>
<feature type="binding site" evidence="7">
    <location>
        <position position="248"/>
    </location>
    <ligand>
        <name>Zn(2+)</name>
        <dbReference type="ChEBI" id="CHEBI:29105"/>
    </ligand>
</feature>
<comment type="similarity">
    <text evidence="7">Belongs to the metallo-dependent hydrolases superfamily. HutI family.</text>
</comment>
<comment type="function">
    <text evidence="7">Catalyzes the hydrolytic cleavage of the carbon-nitrogen bond in imidazolone-5-propanoate to yield N-formimidoyl-L-glutamate. It is the third step in the universal histidine degradation pathway.</text>
</comment>
<dbReference type="AlphaFoldDB" id="A0A0B6WZK3"/>
<reference evidence="9 10" key="2">
    <citation type="submission" date="2015-01" db="EMBL/GenBank/DDBJ databases">
        <title>Complete genome sequence of Pyrinomonas methylaliphatogenes type strain K22T.</title>
        <authorList>
            <person name="Lee K.C.Y."/>
            <person name="Power J.F."/>
            <person name="Dunfield P.F."/>
            <person name="Morgan X.C."/>
            <person name="Huttenhower C."/>
            <person name="Stott M.B."/>
        </authorList>
    </citation>
    <scope>NUCLEOTIDE SEQUENCE [LARGE SCALE GENOMIC DNA]</scope>
    <source>
        <strain evidence="9 10">K22</strain>
    </source>
</reference>
<dbReference type="InterPro" id="IPR011059">
    <property type="entry name" value="Metal-dep_hydrolase_composite"/>
</dbReference>
<evidence type="ECO:0000313" key="9">
    <source>
        <dbReference type="EMBL" id="CDM65739.1"/>
    </source>
</evidence>
<dbReference type="EC" id="3.5.2.7" evidence="1 7"/>
<dbReference type="CDD" id="cd01296">
    <property type="entry name" value="Imidazolone-5PH"/>
    <property type="match status" value="1"/>
</dbReference>